<evidence type="ECO:0000256" key="4">
    <source>
        <dbReference type="ARBA" id="ARBA00022692"/>
    </source>
</evidence>
<keyword evidence="3 9" id="KW-1134">Transmembrane beta strand</keyword>
<dbReference type="Pfam" id="PF02321">
    <property type="entry name" value="OEP"/>
    <property type="match status" value="2"/>
</dbReference>
<keyword evidence="6 9" id="KW-0564">Palmitate</keyword>
<dbReference type="NCBIfam" id="TIGR01845">
    <property type="entry name" value="outer_NodT"/>
    <property type="match status" value="1"/>
</dbReference>
<evidence type="ECO:0000313" key="11">
    <source>
        <dbReference type="Proteomes" id="UP000255541"/>
    </source>
</evidence>
<dbReference type="Gene3D" id="2.20.200.10">
    <property type="entry name" value="Outer membrane efflux proteins (OEP)"/>
    <property type="match status" value="1"/>
</dbReference>
<name>A0A7Z6MRL4_PSEFL</name>
<dbReference type="AlphaFoldDB" id="A0A7Z6MRL4"/>
<comment type="similarity">
    <text evidence="2 9">Belongs to the outer membrane factor (OMF) (TC 1.B.17) family.</text>
</comment>
<sequence length="470" mass="50797">MSVALLALVLAGCSSVAPRLDLPALPVAQGWAVNGDANEGVAEAHALHWRDYFIDPGVISVIEVALANSRDLRLALLRVEEARALYGIQRAEQFPSLGLDAQGARARTPGDLSLIGRPVVGAEYTAYVGMNSWEIDLWGRVRSLKDGALQEYLATQEAQRAARVTLIAEVASTYEALRSLDERVAVVRETIASREESFRIFRRRNAVGSSSRLELTQVQTLLYQARSLGAQLEQQRAAQAQALVLLVGVPLDLSEPPRHTLRTEETLVELAPGLPSDLLIVRPDVAAAEHRLRGASANIGAARAAFFPRIALTGSFGTASAELDGLFGSGSRAWSFAPTISLPIFDGGSRRASLDLAEVRQDIAVANYEKAIQVAFREAADALSARHWLFEQVAIQRDATDVQVERARLANLRFDSGAAAYLEVLDAQRELLDTRQQLIQTRSALRANQIALYAALGGGALDTKPSPSIP</sequence>
<dbReference type="Proteomes" id="UP000255541">
    <property type="component" value="Unassembled WGS sequence"/>
</dbReference>
<evidence type="ECO:0000256" key="7">
    <source>
        <dbReference type="ARBA" id="ARBA00023237"/>
    </source>
</evidence>
<keyword evidence="4 9" id="KW-0812">Transmembrane</keyword>
<dbReference type="Gene3D" id="1.20.1600.10">
    <property type="entry name" value="Outer membrane efflux proteins (OEP)"/>
    <property type="match status" value="1"/>
</dbReference>
<keyword evidence="9" id="KW-0732">Signal</keyword>
<dbReference type="SUPFAM" id="SSF56954">
    <property type="entry name" value="Outer membrane efflux proteins (OEP)"/>
    <property type="match status" value="1"/>
</dbReference>
<dbReference type="GO" id="GO:0015562">
    <property type="term" value="F:efflux transmembrane transporter activity"/>
    <property type="evidence" value="ECO:0007669"/>
    <property type="project" value="InterPro"/>
</dbReference>
<evidence type="ECO:0000256" key="8">
    <source>
        <dbReference type="ARBA" id="ARBA00023288"/>
    </source>
</evidence>
<keyword evidence="7" id="KW-0998">Cell outer membrane</keyword>
<evidence type="ECO:0000256" key="3">
    <source>
        <dbReference type="ARBA" id="ARBA00022452"/>
    </source>
</evidence>
<feature type="chain" id="PRO_5031587816" evidence="9">
    <location>
        <begin position="20"/>
        <end position="470"/>
    </location>
</feature>
<dbReference type="PANTHER" id="PTHR30203:SF32">
    <property type="entry name" value="CATION EFFLUX SYSTEM PROTEIN CUSC"/>
    <property type="match status" value="1"/>
</dbReference>
<dbReference type="EMBL" id="QRBA01000022">
    <property type="protein sequence ID" value="RDS87730.1"/>
    <property type="molecule type" value="Genomic_DNA"/>
</dbReference>
<dbReference type="RefSeq" id="WP_115488732.1">
    <property type="nucleotide sequence ID" value="NZ_QRBA01000022.1"/>
</dbReference>
<evidence type="ECO:0000256" key="9">
    <source>
        <dbReference type="RuleBase" id="RU362097"/>
    </source>
</evidence>
<accession>A0A7Z6MRL4</accession>
<evidence type="ECO:0000256" key="1">
    <source>
        <dbReference type="ARBA" id="ARBA00004459"/>
    </source>
</evidence>
<comment type="subcellular location">
    <subcellularLocation>
        <location evidence="1 9">Cell outer membrane</location>
        <topology evidence="1 9">Lipid-anchor</topology>
    </subcellularLocation>
</comment>
<reference evidence="10 11" key="1">
    <citation type="submission" date="2018-07" db="EMBL/GenBank/DDBJ databases">
        <title>Draft Genome Sequence of Pseudomonas fluorescens AHK-1 associated with canker disease of kiwifruit.</title>
        <authorList>
            <person name="Wu Z."/>
        </authorList>
    </citation>
    <scope>NUCLEOTIDE SEQUENCE [LARGE SCALE GENOMIC DNA]</scope>
    <source>
        <strain evidence="10 11">AHK-1</strain>
    </source>
</reference>
<dbReference type="InterPro" id="IPR003423">
    <property type="entry name" value="OMP_efflux"/>
</dbReference>
<dbReference type="PANTHER" id="PTHR30203">
    <property type="entry name" value="OUTER MEMBRANE CATION EFFLUX PROTEIN"/>
    <property type="match status" value="1"/>
</dbReference>
<evidence type="ECO:0000256" key="5">
    <source>
        <dbReference type="ARBA" id="ARBA00023136"/>
    </source>
</evidence>
<gene>
    <name evidence="10" type="ORF">DL347_28795</name>
</gene>
<dbReference type="InterPro" id="IPR010131">
    <property type="entry name" value="MdtP/NodT-like"/>
</dbReference>
<keyword evidence="8 9" id="KW-0449">Lipoprotein</keyword>
<organism evidence="10 11">
    <name type="scientific">Pseudomonas fluorescens</name>
    <dbReference type="NCBI Taxonomy" id="294"/>
    <lineage>
        <taxon>Bacteria</taxon>
        <taxon>Pseudomonadati</taxon>
        <taxon>Pseudomonadota</taxon>
        <taxon>Gammaproteobacteria</taxon>
        <taxon>Pseudomonadales</taxon>
        <taxon>Pseudomonadaceae</taxon>
        <taxon>Pseudomonas</taxon>
    </lineage>
</organism>
<comment type="caution">
    <text evidence="10">The sequence shown here is derived from an EMBL/GenBank/DDBJ whole genome shotgun (WGS) entry which is preliminary data.</text>
</comment>
<dbReference type="GO" id="GO:0009279">
    <property type="term" value="C:cell outer membrane"/>
    <property type="evidence" value="ECO:0007669"/>
    <property type="project" value="UniProtKB-SubCell"/>
</dbReference>
<feature type="signal peptide" evidence="9">
    <location>
        <begin position="1"/>
        <end position="19"/>
    </location>
</feature>
<keyword evidence="5 9" id="KW-0472">Membrane</keyword>
<evidence type="ECO:0000256" key="2">
    <source>
        <dbReference type="ARBA" id="ARBA00007613"/>
    </source>
</evidence>
<proteinExistence type="inferred from homology"/>
<protein>
    <submittedName>
        <fullName evidence="10">RND transporter</fullName>
    </submittedName>
</protein>
<evidence type="ECO:0000256" key="6">
    <source>
        <dbReference type="ARBA" id="ARBA00023139"/>
    </source>
</evidence>
<evidence type="ECO:0000313" key="10">
    <source>
        <dbReference type="EMBL" id="RDS87730.1"/>
    </source>
</evidence>